<dbReference type="GO" id="GO:0005886">
    <property type="term" value="C:plasma membrane"/>
    <property type="evidence" value="ECO:0007669"/>
    <property type="project" value="UniProtKB-SubCell"/>
</dbReference>
<feature type="active site" description="Acyl-ester intermediate" evidence="14">
    <location>
        <position position="332"/>
    </location>
</feature>
<dbReference type="InterPro" id="IPR036138">
    <property type="entry name" value="PBP_dimer_sf"/>
</dbReference>
<dbReference type="GO" id="GO:0006508">
    <property type="term" value="P:proteolysis"/>
    <property type="evidence" value="ECO:0007669"/>
    <property type="project" value="UniProtKB-KW"/>
</dbReference>
<dbReference type="GO" id="GO:0008360">
    <property type="term" value="P:regulation of cell shape"/>
    <property type="evidence" value="ECO:0007669"/>
    <property type="project" value="UniProtKB-KW"/>
</dbReference>
<comment type="similarity">
    <text evidence="14">Belongs to the transpeptidase family. MrdA subfamily.</text>
</comment>
<evidence type="ECO:0000259" key="15">
    <source>
        <dbReference type="Pfam" id="PF00905"/>
    </source>
</evidence>
<dbReference type="InterPro" id="IPR005311">
    <property type="entry name" value="PBP_dimer"/>
</dbReference>
<keyword evidence="12 14" id="KW-0472">Membrane</keyword>
<protein>
    <recommendedName>
        <fullName evidence="14">Peptidoglycan D,D-transpeptidase MrdA</fullName>
        <ecNumber evidence="14">3.4.16.4</ecNumber>
    </recommendedName>
    <alternativeName>
        <fullName evidence="14">Penicillin-binding protein 2</fullName>
        <shortName evidence="14">PBP-2</shortName>
    </alternativeName>
</protein>
<accession>A0A2P5T0G8</accession>
<proteinExistence type="inferred from homology"/>
<dbReference type="InterPro" id="IPR012338">
    <property type="entry name" value="Beta-lactam/transpept-like"/>
</dbReference>
<dbReference type="InterPro" id="IPR017790">
    <property type="entry name" value="Penicillin-binding_protein_2"/>
</dbReference>
<dbReference type="Gene3D" id="3.30.1390.30">
    <property type="entry name" value="Penicillin-binding protein 2a, domain 3"/>
    <property type="match status" value="1"/>
</dbReference>
<dbReference type="FunFam" id="3.40.710.10:FF:000004">
    <property type="entry name" value="Peptidoglycan D,D-transpeptidase MrdA"/>
    <property type="match status" value="1"/>
</dbReference>
<keyword evidence="5 14" id="KW-0121">Carboxypeptidase</keyword>
<dbReference type="HAMAP" id="MF_02081">
    <property type="entry name" value="MrdA_transpept"/>
    <property type="match status" value="1"/>
</dbReference>
<sequence length="618" mass="71024">MIFKNNNFRNYYNTKKILTYRALIAFFFILAVLFTILINIYYLQVVRFKEYKLQSIKNHIKLIPIAPVRGTIYDRNGIPLAINRISYQIAITSKNTNNLNKTILNLRNILHFTDSDLKALQKDSIANSYFNDVPIKRKLNKKQLSYFTTKRYLFPGIIIKKYQTRYYPFGSTLTHVIGYVSNINDNDMSYLKKTNKSYNYIATKNIGKLGIEAYYEDLLHGEVGFEEVEVNSSGNKIRKLNKQLPMSGNDIYLTIDLKLQQYIEKLILNKGRIAVVASNPQNGEILAMVSIPSYDGNLFVNGISSKAYNILLKNKDLPLYNRAIQAAYPPASTVKPYIALTALDAGIITKNTTIFDPGWWKMPGSRKYYRDWKKLGHGNLNITKSIEESSDTFFYQIAYNMGIDYISKWMTKFGFGQYTGIDLPQENKGNMPTRNWKTNRFNTIWYQGDTVPIGIGQGYWTATPLQMNKAMIILINNGVVKVPHVLRSIGKKNSKMVYNEPFSMNVIHSNSDYWNIIKDGMYGVANRLNGTVHQSFVNTPYKAAAKSGTAQVFSLRESEIYNSRNIDESLRDHKLMNAFAPYDKPRIAVTIIMENTGNYKIGSIMRQILDYFMLNKIK</sequence>
<evidence type="ECO:0000256" key="1">
    <source>
        <dbReference type="ARBA" id="ARBA00004167"/>
    </source>
</evidence>
<evidence type="ECO:0000256" key="2">
    <source>
        <dbReference type="ARBA" id="ARBA00004236"/>
    </source>
</evidence>
<dbReference type="Pfam" id="PF00905">
    <property type="entry name" value="Transpeptidase"/>
    <property type="match status" value="1"/>
</dbReference>
<comment type="pathway">
    <text evidence="14">Cell wall biogenesis; peptidoglycan biosynthesis.</text>
</comment>
<dbReference type="Pfam" id="PF03717">
    <property type="entry name" value="PBP_dimer"/>
    <property type="match status" value="1"/>
</dbReference>
<organism evidence="17 18">
    <name type="scientific">Candidatus Pantoea edessiphila</name>
    <dbReference type="NCBI Taxonomy" id="2044610"/>
    <lineage>
        <taxon>Bacteria</taxon>
        <taxon>Pseudomonadati</taxon>
        <taxon>Pseudomonadota</taxon>
        <taxon>Gammaproteobacteria</taxon>
        <taxon>Enterobacterales</taxon>
        <taxon>Erwiniaceae</taxon>
        <taxon>Pantoea</taxon>
    </lineage>
</organism>
<feature type="transmembrane region" description="Helical" evidence="14">
    <location>
        <begin position="20"/>
        <end position="43"/>
    </location>
</feature>
<keyword evidence="10 14" id="KW-0573">Peptidoglycan synthesis</keyword>
<dbReference type="OrthoDB" id="9766847at2"/>
<dbReference type="PANTHER" id="PTHR30627:SF2">
    <property type="entry name" value="PEPTIDOGLYCAN D,D-TRANSPEPTIDASE MRDA"/>
    <property type="match status" value="1"/>
</dbReference>
<keyword evidence="3 14" id="KW-1003">Cell membrane</keyword>
<evidence type="ECO:0000259" key="16">
    <source>
        <dbReference type="Pfam" id="PF03717"/>
    </source>
</evidence>
<evidence type="ECO:0000256" key="7">
    <source>
        <dbReference type="ARBA" id="ARBA00022692"/>
    </source>
</evidence>
<comment type="caution">
    <text evidence="14">Lacks conserved residue(s) required for the propagation of feature annotation.</text>
</comment>
<name>A0A2P5T0G8_9GAMM</name>
<evidence type="ECO:0000256" key="10">
    <source>
        <dbReference type="ARBA" id="ARBA00022984"/>
    </source>
</evidence>
<keyword evidence="9 14" id="KW-0133">Cell shape</keyword>
<dbReference type="NCBIfam" id="TIGR03423">
    <property type="entry name" value="pbp2_mrdA"/>
    <property type="match status" value="1"/>
</dbReference>
<evidence type="ECO:0000256" key="3">
    <source>
        <dbReference type="ARBA" id="ARBA00022475"/>
    </source>
</evidence>
<dbReference type="GO" id="GO:0009002">
    <property type="term" value="F:serine-type D-Ala-D-Ala carboxypeptidase activity"/>
    <property type="evidence" value="ECO:0007669"/>
    <property type="project" value="UniProtKB-UniRule"/>
</dbReference>
<dbReference type="AlphaFoldDB" id="A0A2P5T0G8"/>
<evidence type="ECO:0000256" key="4">
    <source>
        <dbReference type="ARBA" id="ARBA00022519"/>
    </source>
</evidence>
<dbReference type="SUPFAM" id="SSF56519">
    <property type="entry name" value="Penicillin binding protein dimerisation domain"/>
    <property type="match status" value="1"/>
</dbReference>
<dbReference type="GO" id="GO:0009252">
    <property type="term" value="P:peptidoglycan biosynthetic process"/>
    <property type="evidence" value="ECO:0007669"/>
    <property type="project" value="UniProtKB-UniRule"/>
</dbReference>
<dbReference type="SUPFAM" id="SSF56601">
    <property type="entry name" value="beta-lactamase/transpeptidase-like"/>
    <property type="match status" value="1"/>
</dbReference>
<dbReference type="GO" id="GO:0008658">
    <property type="term" value="F:penicillin binding"/>
    <property type="evidence" value="ECO:0007669"/>
    <property type="project" value="UniProtKB-UniRule"/>
</dbReference>
<comment type="function">
    <text evidence="14">Catalyzes cross-linking of the peptidoglycan cell wall.</text>
</comment>
<evidence type="ECO:0000256" key="5">
    <source>
        <dbReference type="ARBA" id="ARBA00022645"/>
    </source>
</evidence>
<reference evidence="17 18" key="1">
    <citation type="journal article" date="2018" name="Genome Biol. Evol.">
        <title>Cladogenesis and Genomic Streamlining in Extracellular Endosymbionts of Tropical Stink Bugs.</title>
        <authorList>
            <person name="Otero-Bravo A."/>
            <person name="Goffredi S."/>
            <person name="Sabree Z.L."/>
        </authorList>
    </citation>
    <scope>NUCLEOTIDE SEQUENCE [LARGE SCALE GENOMIC DNA]</scope>
    <source>
        <strain evidence="17 18">SoEE</strain>
    </source>
</reference>
<evidence type="ECO:0000256" key="11">
    <source>
        <dbReference type="ARBA" id="ARBA00022989"/>
    </source>
</evidence>
<comment type="caution">
    <text evidence="17">The sequence shown here is derived from an EMBL/GenBank/DDBJ whole genome shotgun (WGS) entry which is preliminary data.</text>
</comment>
<feature type="domain" description="Penicillin-binding protein dimerisation" evidence="16">
    <location>
        <begin position="65"/>
        <end position="240"/>
    </location>
</feature>
<dbReference type="InterPro" id="IPR050515">
    <property type="entry name" value="Beta-lactam/transpept"/>
</dbReference>
<dbReference type="Gene3D" id="3.40.710.10">
    <property type="entry name" value="DD-peptidase/beta-lactamase superfamily"/>
    <property type="match status" value="1"/>
</dbReference>
<evidence type="ECO:0000256" key="9">
    <source>
        <dbReference type="ARBA" id="ARBA00022960"/>
    </source>
</evidence>
<dbReference type="GO" id="GO:0071555">
    <property type="term" value="P:cell wall organization"/>
    <property type="evidence" value="ECO:0007669"/>
    <property type="project" value="UniProtKB-KW"/>
</dbReference>
<keyword evidence="11 14" id="KW-1133">Transmembrane helix</keyword>
<evidence type="ECO:0000256" key="14">
    <source>
        <dbReference type="HAMAP-Rule" id="MF_02081"/>
    </source>
</evidence>
<dbReference type="Proteomes" id="UP000296153">
    <property type="component" value="Unassembled WGS sequence"/>
</dbReference>
<keyword evidence="8 14" id="KW-0378">Hydrolase</keyword>
<dbReference type="PANTHER" id="PTHR30627">
    <property type="entry name" value="PEPTIDOGLYCAN D,D-TRANSPEPTIDASE"/>
    <property type="match status" value="1"/>
</dbReference>
<evidence type="ECO:0000256" key="12">
    <source>
        <dbReference type="ARBA" id="ARBA00023136"/>
    </source>
</evidence>
<evidence type="ECO:0000313" key="18">
    <source>
        <dbReference type="Proteomes" id="UP000296153"/>
    </source>
</evidence>
<feature type="domain" description="Penicillin-binding protein transpeptidase" evidence="15">
    <location>
        <begin position="274"/>
        <end position="608"/>
    </location>
</feature>
<comment type="catalytic activity">
    <reaction evidence="14">
        <text>Preferential cleavage: (Ac)2-L-Lys-D-Ala-|-D-Ala. Also transpeptidation of peptidyl-alanyl moieties that are N-acyl substituents of D-alanine.</text>
        <dbReference type="EC" id="3.4.16.4"/>
    </reaction>
</comment>
<dbReference type="EMBL" id="PDKT01000001">
    <property type="protein sequence ID" value="PPI88042.1"/>
    <property type="molecule type" value="Genomic_DNA"/>
</dbReference>
<evidence type="ECO:0000313" key="17">
    <source>
        <dbReference type="EMBL" id="PPI88042.1"/>
    </source>
</evidence>
<keyword evidence="4 14" id="KW-0997">Cell inner membrane</keyword>
<keyword evidence="13 14" id="KW-0961">Cell wall biogenesis/degradation</keyword>
<dbReference type="GO" id="GO:0071972">
    <property type="term" value="F:peptidoglycan L,D-transpeptidase activity"/>
    <property type="evidence" value="ECO:0007669"/>
    <property type="project" value="TreeGrafter"/>
</dbReference>
<gene>
    <name evidence="14 17" type="primary">mrdA</name>
    <name evidence="17" type="ORF">CRV12_00130</name>
</gene>
<comment type="subcellular location">
    <subcellularLocation>
        <location evidence="14">Cell inner membrane</location>
        <topology evidence="14">Single-pass membrane protein</topology>
    </subcellularLocation>
    <subcellularLocation>
        <location evidence="2">Cell membrane</location>
    </subcellularLocation>
    <subcellularLocation>
        <location evidence="1">Membrane</location>
        <topology evidence="1">Single-pass membrane protein</topology>
    </subcellularLocation>
</comment>
<dbReference type="EC" id="3.4.16.4" evidence="14"/>
<evidence type="ECO:0000256" key="6">
    <source>
        <dbReference type="ARBA" id="ARBA00022670"/>
    </source>
</evidence>
<dbReference type="Gene3D" id="3.90.1310.10">
    <property type="entry name" value="Penicillin-binding protein 2a (Domain 2)"/>
    <property type="match status" value="1"/>
</dbReference>
<keyword evidence="7 14" id="KW-0812">Transmembrane</keyword>
<keyword evidence="6 14" id="KW-0645">Protease</keyword>
<evidence type="ECO:0000256" key="13">
    <source>
        <dbReference type="ARBA" id="ARBA00023316"/>
    </source>
</evidence>
<evidence type="ECO:0000256" key="8">
    <source>
        <dbReference type="ARBA" id="ARBA00022801"/>
    </source>
</evidence>
<dbReference type="InterPro" id="IPR001460">
    <property type="entry name" value="PCN-bd_Tpept"/>
</dbReference>